<evidence type="ECO:0000256" key="9">
    <source>
        <dbReference type="PROSITE-ProRule" id="PRU10141"/>
    </source>
</evidence>
<feature type="compositionally biased region" description="Basic and acidic residues" evidence="10">
    <location>
        <begin position="685"/>
        <end position="694"/>
    </location>
</feature>
<organism evidence="12 13">
    <name type="scientific">Lingula anatina</name>
    <name type="common">Brachiopod</name>
    <name type="synonym">Lingula unguis</name>
    <dbReference type="NCBI Taxonomy" id="7574"/>
    <lineage>
        <taxon>Eukaryota</taxon>
        <taxon>Metazoa</taxon>
        <taxon>Spiralia</taxon>
        <taxon>Lophotrochozoa</taxon>
        <taxon>Brachiopoda</taxon>
        <taxon>Linguliformea</taxon>
        <taxon>Lingulata</taxon>
        <taxon>Lingulida</taxon>
        <taxon>Linguloidea</taxon>
        <taxon>Lingulidae</taxon>
        <taxon>Lingula</taxon>
    </lineage>
</organism>
<protein>
    <recommendedName>
        <fullName evidence="1">non-specific serine/threonine protein kinase</fullName>
        <ecNumber evidence="1">2.7.11.1</ecNumber>
    </recommendedName>
</protein>
<evidence type="ECO:0000256" key="7">
    <source>
        <dbReference type="ARBA" id="ARBA00047899"/>
    </source>
</evidence>
<dbReference type="STRING" id="7574.A0A1S3IZ28"/>
<dbReference type="GeneID" id="106168643"/>
<evidence type="ECO:0000256" key="3">
    <source>
        <dbReference type="ARBA" id="ARBA00022679"/>
    </source>
</evidence>
<keyword evidence="6 9" id="KW-0067">ATP-binding</keyword>
<feature type="compositionally biased region" description="Polar residues" evidence="10">
    <location>
        <begin position="695"/>
        <end position="709"/>
    </location>
</feature>
<dbReference type="InterPro" id="IPR011009">
    <property type="entry name" value="Kinase-like_dom_sf"/>
</dbReference>
<dbReference type="InParanoid" id="A0A1S3IZ28"/>
<name>A0A1S3IZ28_LINAN</name>
<dbReference type="PROSITE" id="PS00107">
    <property type="entry name" value="PROTEIN_KINASE_ATP"/>
    <property type="match status" value="1"/>
</dbReference>
<keyword evidence="3" id="KW-0808">Transferase</keyword>
<reference evidence="13" key="1">
    <citation type="journal article" date="2015" name="Nat. Commun.">
        <title>The Lingula genome provides insights into brachiopod evolution and the origin of phosphate biomineralization.</title>
        <authorList>
            <person name="Luo Y.J."/>
            <person name="Takeuchi T."/>
            <person name="Koyanagi R."/>
            <person name="Yamada L."/>
            <person name="Kanda M."/>
            <person name="Khalturina M."/>
            <person name="Fujie M."/>
            <person name="Yamasaki S.I."/>
            <person name="Endo K."/>
            <person name="Satoh N."/>
        </authorList>
    </citation>
    <scope>NUCLEOTIDE SEQUENCE</scope>
</reference>
<dbReference type="Proteomes" id="UP000085678">
    <property type="component" value="Unplaced"/>
</dbReference>
<feature type="region of interest" description="Disordered" evidence="10">
    <location>
        <begin position="419"/>
        <end position="443"/>
    </location>
</feature>
<dbReference type="InterPro" id="IPR017441">
    <property type="entry name" value="Protein_kinase_ATP_BS"/>
</dbReference>
<feature type="compositionally biased region" description="Polar residues" evidence="10">
    <location>
        <begin position="431"/>
        <end position="443"/>
    </location>
</feature>
<feature type="region of interest" description="Disordered" evidence="10">
    <location>
        <begin position="683"/>
        <end position="709"/>
    </location>
</feature>
<accession>A0A1S3IZ28</accession>
<evidence type="ECO:0000256" key="2">
    <source>
        <dbReference type="ARBA" id="ARBA00022527"/>
    </source>
</evidence>
<evidence type="ECO:0000313" key="12">
    <source>
        <dbReference type="Proteomes" id="UP000085678"/>
    </source>
</evidence>
<dbReference type="Gene3D" id="1.10.510.10">
    <property type="entry name" value="Transferase(Phosphotransferase) domain 1"/>
    <property type="match status" value="1"/>
</dbReference>
<comment type="catalytic activity">
    <reaction evidence="7">
        <text>L-threonyl-[protein] + ATP = O-phospho-L-threonyl-[protein] + ADP + H(+)</text>
        <dbReference type="Rhea" id="RHEA:46608"/>
        <dbReference type="Rhea" id="RHEA-COMP:11060"/>
        <dbReference type="Rhea" id="RHEA-COMP:11605"/>
        <dbReference type="ChEBI" id="CHEBI:15378"/>
        <dbReference type="ChEBI" id="CHEBI:30013"/>
        <dbReference type="ChEBI" id="CHEBI:30616"/>
        <dbReference type="ChEBI" id="CHEBI:61977"/>
        <dbReference type="ChEBI" id="CHEBI:456216"/>
        <dbReference type="EC" id="2.7.11.1"/>
    </reaction>
</comment>
<dbReference type="PANTHER" id="PTHR24346">
    <property type="entry name" value="MAP/MICROTUBULE AFFINITY-REGULATING KINASE"/>
    <property type="match status" value="1"/>
</dbReference>
<dbReference type="GO" id="GO:0035556">
    <property type="term" value="P:intracellular signal transduction"/>
    <property type="evidence" value="ECO:0007669"/>
    <property type="project" value="TreeGrafter"/>
</dbReference>
<dbReference type="PANTHER" id="PTHR24346:SF79">
    <property type="entry name" value="PROTEIN KINASE DOMAIN-CONTAINING PROTEIN"/>
    <property type="match status" value="1"/>
</dbReference>
<evidence type="ECO:0000256" key="8">
    <source>
        <dbReference type="ARBA" id="ARBA00048679"/>
    </source>
</evidence>
<dbReference type="SMART" id="SM00220">
    <property type="entry name" value="S_TKc"/>
    <property type="match status" value="1"/>
</dbReference>
<sequence>MRPPATSPPEVLGVRLKPKLLAPPVQPTLPLPVTHISQDLIREFPHTKKVGNYLIGKTLGRGSFAKVKLGLHLLTGEKVAVKCIDKKKTREDSYVRKHLRREGKIMSLLRHPHIVQLYEVMETPNTYYLVTELCQGGDLMDHIVSRGRLSEKEVRLHMRHVVSALDHMHKAGVIHRDLKIENFLLDEKKEIKIIDFGLSNCFLNSGCHDNRAMAAMCSTQCGSPAYAAPELLAQKRYGPQVDVWGMGVNMYAMLTGNLPFSCEPFNIKNLLVKMLNGEMNPVPGHVSKGCKDFLTKLLVPDPNKRMTLEQAMIHPWLSESDIGNPLPLISRQHHKLCSQELSEKILQYMCTQLGCKLGETIKMVTCNIPHSSTSTYHLLTQRLARHQAETEVNGKIAAAERKMTGRVRAYHIKRAPGMKDSMTVPHHASPRCSTPKQPSPEMSKQTVSMMTTGQLLDHLYYPRAVFKGKPVKASKTGEESPSAIFKERPVKASKTGEETPSAILKERPANASKTGEESPSAIFKERPVNASITAEETPSAVLKEKHVIPSKTEDESLEKKGVVPFTQGLVTLESCKASQDTLPNLVSAKSEETETNIKEIPSKADLSKQITHRFDRWRYKKNLPSSKPLIKVATKSANPTHLSGTNGKSVFDEPVVTVSPFICPRSGLSSRGRRTSDPQTYWTSHDFHGGERKLVSSQPSQNGGKYARNSTFNELPEVVKKYSTLTNHEITHLKKRLKSPRY</sequence>
<dbReference type="EC" id="2.7.11.1" evidence="1"/>
<evidence type="ECO:0000256" key="1">
    <source>
        <dbReference type="ARBA" id="ARBA00012513"/>
    </source>
</evidence>
<keyword evidence="2" id="KW-0723">Serine/threonine-protein kinase</keyword>
<reference evidence="13" key="2">
    <citation type="submission" date="2025-08" db="UniProtKB">
        <authorList>
            <consortium name="RefSeq"/>
        </authorList>
    </citation>
    <scope>IDENTIFICATION</scope>
</reference>
<gene>
    <name evidence="13" type="primary">LOC106168643</name>
</gene>
<dbReference type="RefSeq" id="XP_013403241.1">
    <property type="nucleotide sequence ID" value="XM_013547787.1"/>
</dbReference>
<evidence type="ECO:0000313" key="13">
    <source>
        <dbReference type="RefSeq" id="XP_013403241.1"/>
    </source>
</evidence>
<keyword evidence="4 9" id="KW-0547">Nucleotide-binding</keyword>
<keyword evidence="5 13" id="KW-0418">Kinase</keyword>
<evidence type="ECO:0000256" key="10">
    <source>
        <dbReference type="SAM" id="MobiDB-lite"/>
    </source>
</evidence>
<dbReference type="AlphaFoldDB" id="A0A1S3IZ28"/>
<comment type="catalytic activity">
    <reaction evidence="8">
        <text>L-seryl-[protein] + ATP = O-phospho-L-seryl-[protein] + ADP + H(+)</text>
        <dbReference type="Rhea" id="RHEA:17989"/>
        <dbReference type="Rhea" id="RHEA-COMP:9863"/>
        <dbReference type="Rhea" id="RHEA-COMP:11604"/>
        <dbReference type="ChEBI" id="CHEBI:15378"/>
        <dbReference type="ChEBI" id="CHEBI:29999"/>
        <dbReference type="ChEBI" id="CHEBI:30616"/>
        <dbReference type="ChEBI" id="CHEBI:83421"/>
        <dbReference type="ChEBI" id="CHEBI:456216"/>
        <dbReference type="EC" id="2.7.11.1"/>
    </reaction>
</comment>
<dbReference type="SUPFAM" id="SSF56112">
    <property type="entry name" value="Protein kinase-like (PK-like)"/>
    <property type="match status" value="1"/>
</dbReference>
<feature type="binding site" evidence="9">
    <location>
        <position position="82"/>
    </location>
    <ligand>
        <name>ATP</name>
        <dbReference type="ChEBI" id="CHEBI:30616"/>
    </ligand>
</feature>
<dbReference type="OrthoDB" id="193931at2759"/>
<dbReference type="InterPro" id="IPR008271">
    <property type="entry name" value="Ser/Thr_kinase_AS"/>
</dbReference>
<feature type="compositionally biased region" description="Basic and acidic residues" evidence="10">
    <location>
        <begin position="485"/>
        <end position="497"/>
    </location>
</feature>
<keyword evidence="12" id="KW-1185">Reference proteome</keyword>
<dbReference type="Pfam" id="PF00069">
    <property type="entry name" value="Pkinase"/>
    <property type="match status" value="1"/>
</dbReference>
<feature type="region of interest" description="Disordered" evidence="10">
    <location>
        <begin position="472"/>
        <end position="502"/>
    </location>
</feature>
<evidence type="ECO:0000256" key="4">
    <source>
        <dbReference type="ARBA" id="ARBA00022741"/>
    </source>
</evidence>
<proteinExistence type="predicted"/>
<dbReference type="PROSITE" id="PS50011">
    <property type="entry name" value="PROTEIN_KINASE_DOM"/>
    <property type="match status" value="1"/>
</dbReference>
<dbReference type="FunFam" id="1.10.510.10:FF:000391">
    <property type="entry name" value="Hormonally up-regulated neu tumor-associated kinase"/>
    <property type="match status" value="1"/>
</dbReference>
<dbReference type="FunFam" id="3.30.200.20:FF:000003">
    <property type="entry name" value="Non-specific serine/threonine protein kinase"/>
    <property type="match status" value="1"/>
</dbReference>
<dbReference type="KEGG" id="lak:106168643"/>
<dbReference type="GO" id="GO:0005524">
    <property type="term" value="F:ATP binding"/>
    <property type="evidence" value="ECO:0007669"/>
    <property type="project" value="UniProtKB-UniRule"/>
</dbReference>
<dbReference type="GO" id="GO:0005737">
    <property type="term" value="C:cytoplasm"/>
    <property type="evidence" value="ECO:0007669"/>
    <property type="project" value="TreeGrafter"/>
</dbReference>
<dbReference type="InterPro" id="IPR000719">
    <property type="entry name" value="Prot_kinase_dom"/>
</dbReference>
<evidence type="ECO:0000256" key="5">
    <source>
        <dbReference type="ARBA" id="ARBA00022777"/>
    </source>
</evidence>
<evidence type="ECO:0000259" key="11">
    <source>
        <dbReference type="PROSITE" id="PS50011"/>
    </source>
</evidence>
<evidence type="ECO:0000256" key="6">
    <source>
        <dbReference type="ARBA" id="ARBA00022840"/>
    </source>
</evidence>
<feature type="domain" description="Protein kinase" evidence="11">
    <location>
        <begin position="53"/>
        <end position="317"/>
    </location>
</feature>
<dbReference type="PROSITE" id="PS00108">
    <property type="entry name" value="PROTEIN_KINASE_ST"/>
    <property type="match status" value="1"/>
</dbReference>
<dbReference type="GO" id="GO:0004674">
    <property type="term" value="F:protein serine/threonine kinase activity"/>
    <property type="evidence" value="ECO:0007669"/>
    <property type="project" value="UniProtKB-KW"/>
</dbReference>